<proteinExistence type="predicted"/>
<sequence>MQRKKACNLFDRCKSINTFNNDQIDNYKKVTELPA</sequence>
<organism evidence="1">
    <name type="scientific">gut metagenome</name>
    <dbReference type="NCBI Taxonomy" id="749906"/>
    <lineage>
        <taxon>unclassified sequences</taxon>
        <taxon>metagenomes</taxon>
        <taxon>organismal metagenomes</taxon>
    </lineage>
</organism>
<name>J9GPE0_9ZZZZ</name>
<protein>
    <submittedName>
        <fullName evidence="1">Uncharacterized protein</fullName>
    </submittedName>
</protein>
<dbReference type="AlphaFoldDB" id="J9GPE0"/>
<dbReference type="EMBL" id="AMCI01001869">
    <property type="protein sequence ID" value="EJX04268.1"/>
    <property type="molecule type" value="Genomic_DNA"/>
</dbReference>
<gene>
    <name evidence="1" type="ORF">EVA_07626</name>
</gene>
<accession>J9GPE0</accession>
<reference evidence="1" key="1">
    <citation type="journal article" date="2012" name="PLoS ONE">
        <title>Gene sets for utilization of primary and secondary nutrition supplies in the distal gut of endangered iberian lynx.</title>
        <authorList>
            <person name="Alcaide M."/>
            <person name="Messina E."/>
            <person name="Richter M."/>
            <person name="Bargiela R."/>
            <person name="Peplies J."/>
            <person name="Huws S.A."/>
            <person name="Newbold C.J."/>
            <person name="Golyshin P.N."/>
            <person name="Simon M.A."/>
            <person name="Lopez G."/>
            <person name="Yakimov M.M."/>
            <person name="Ferrer M."/>
        </authorList>
    </citation>
    <scope>NUCLEOTIDE SEQUENCE</scope>
</reference>
<evidence type="ECO:0000313" key="1">
    <source>
        <dbReference type="EMBL" id="EJX04268.1"/>
    </source>
</evidence>
<comment type="caution">
    <text evidence="1">The sequence shown here is derived from an EMBL/GenBank/DDBJ whole genome shotgun (WGS) entry which is preliminary data.</text>
</comment>